<dbReference type="RefSeq" id="WP_182499321.1">
    <property type="nucleotide sequence ID" value="NZ_BMKM01000004.1"/>
</dbReference>
<evidence type="ECO:0000259" key="2">
    <source>
        <dbReference type="Pfam" id="PF00534"/>
    </source>
</evidence>
<protein>
    <submittedName>
        <fullName evidence="4">Glycoside hydrolase</fullName>
    </submittedName>
</protein>
<dbReference type="SUPFAM" id="SSF53756">
    <property type="entry name" value="UDP-Glycosyltransferase/glycogen phosphorylase"/>
    <property type="match status" value="1"/>
</dbReference>
<dbReference type="GO" id="GO:0016787">
    <property type="term" value="F:hydrolase activity"/>
    <property type="evidence" value="ECO:0007669"/>
    <property type="project" value="UniProtKB-KW"/>
</dbReference>
<dbReference type="PANTHER" id="PTHR46401">
    <property type="entry name" value="GLYCOSYLTRANSFERASE WBBK-RELATED"/>
    <property type="match status" value="1"/>
</dbReference>
<organism evidence="4 5">
    <name type="scientific">Sphingobacterium cellulitidis</name>
    <dbReference type="NCBI Taxonomy" id="1768011"/>
    <lineage>
        <taxon>Bacteria</taxon>
        <taxon>Pseudomonadati</taxon>
        <taxon>Bacteroidota</taxon>
        <taxon>Sphingobacteriia</taxon>
        <taxon>Sphingobacteriales</taxon>
        <taxon>Sphingobacteriaceae</taxon>
        <taxon>Sphingobacterium</taxon>
    </lineage>
</organism>
<dbReference type="GO" id="GO:0009103">
    <property type="term" value="P:lipopolysaccharide biosynthetic process"/>
    <property type="evidence" value="ECO:0007669"/>
    <property type="project" value="TreeGrafter"/>
</dbReference>
<dbReference type="CDD" id="cd03801">
    <property type="entry name" value="GT4_PimA-like"/>
    <property type="match status" value="1"/>
</dbReference>
<feature type="domain" description="Glycosyl transferase family 1" evidence="2">
    <location>
        <begin position="177"/>
        <end position="361"/>
    </location>
</feature>
<dbReference type="InterPro" id="IPR028098">
    <property type="entry name" value="Glyco_trans_4-like_N"/>
</dbReference>
<dbReference type="Gene3D" id="3.40.50.2000">
    <property type="entry name" value="Glycogen Phosphorylase B"/>
    <property type="match status" value="2"/>
</dbReference>
<dbReference type="Pfam" id="PF00534">
    <property type="entry name" value="Glycos_transf_1"/>
    <property type="match status" value="1"/>
</dbReference>
<name>A0A8H9KW08_9SPHI</name>
<proteinExistence type="predicted"/>
<reference evidence="4" key="2">
    <citation type="submission" date="2020-09" db="EMBL/GenBank/DDBJ databases">
        <authorList>
            <person name="Sun Q."/>
            <person name="Zhou Y."/>
        </authorList>
    </citation>
    <scope>NUCLEOTIDE SEQUENCE</scope>
    <source>
        <strain evidence="4">CGMCC 1.15966</strain>
    </source>
</reference>
<reference evidence="4" key="1">
    <citation type="journal article" date="2014" name="Int. J. Syst. Evol. Microbiol.">
        <title>Complete genome sequence of Corynebacterium casei LMG S-19264T (=DSM 44701T), isolated from a smear-ripened cheese.</title>
        <authorList>
            <consortium name="US DOE Joint Genome Institute (JGI-PGF)"/>
            <person name="Walter F."/>
            <person name="Albersmeier A."/>
            <person name="Kalinowski J."/>
            <person name="Ruckert C."/>
        </authorList>
    </citation>
    <scope>NUCLEOTIDE SEQUENCE</scope>
    <source>
        <strain evidence="4">CGMCC 1.15966</strain>
    </source>
</reference>
<evidence type="ECO:0000313" key="5">
    <source>
        <dbReference type="Proteomes" id="UP000614460"/>
    </source>
</evidence>
<evidence type="ECO:0000313" key="4">
    <source>
        <dbReference type="EMBL" id="GGE22549.1"/>
    </source>
</evidence>
<dbReference type="PANTHER" id="PTHR46401:SF2">
    <property type="entry name" value="GLYCOSYLTRANSFERASE WBBK-RELATED"/>
    <property type="match status" value="1"/>
</dbReference>
<dbReference type="GO" id="GO:0016757">
    <property type="term" value="F:glycosyltransferase activity"/>
    <property type="evidence" value="ECO:0007669"/>
    <property type="project" value="InterPro"/>
</dbReference>
<keyword evidence="4" id="KW-0378">Hydrolase</keyword>
<evidence type="ECO:0000256" key="1">
    <source>
        <dbReference type="ARBA" id="ARBA00022679"/>
    </source>
</evidence>
<dbReference type="Pfam" id="PF13439">
    <property type="entry name" value="Glyco_transf_4"/>
    <property type="match status" value="1"/>
</dbReference>
<comment type="caution">
    <text evidence="4">The sequence shown here is derived from an EMBL/GenBank/DDBJ whole genome shotgun (WGS) entry which is preliminary data.</text>
</comment>
<feature type="domain" description="Glycosyltransferase subfamily 4-like N-terminal" evidence="3">
    <location>
        <begin position="50"/>
        <end position="155"/>
    </location>
</feature>
<keyword evidence="5" id="KW-1185">Reference proteome</keyword>
<sequence>MEILFVSHKYPPATGGMEKQSFELINAFCNNPQAQVHMLVYQKDQESLLSFFWNLNSNILKIIHANPNIQLIHFNDGLIASLALFHSGYKHLKRVVTIHGLDVVFPWKYFQKKILTRFNEYDHIIAVSSATANAAIQRGIAQHKITVIKNGVDHDIAHAEPLPLEQIKSYYPQVDFNRKFMLTLGRPVKRKGFSWLLNEVVPTLTDDFQLLMIGPFNQKASRIEKILRILPKGAYHLITLFLGYPSDEREIRKLLQQENINSRVKHLGKIPFPHLQSLLAHANAFLMPNIHVNGDMEGFGLVCLEASLAGTIVIASAMEGITDAIQYEKNGILLPSQNPRAWKKQINEILADPEKYQLLAKSYQKFSIENYSWKIMASQYFKTFQNITYGKPSLKVVHSKTY</sequence>
<dbReference type="Proteomes" id="UP000614460">
    <property type="component" value="Unassembled WGS sequence"/>
</dbReference>
<dbReference type="EMBL" id="BMKM01000004">
    <property type="protein sequence ID" value="GGE22549.1"/>
    <property type="molecule type" value="Genomic_DNA"/>
</dbReference>
<accession>A0A8H9KW08</accession>
<gene>
    <name evidence="4" type="ORF">GCM10011516_20290</name>
</gene>
<dbReference type="InterPro" id="IPR001296">
    <property type="entry name" value="Glyco_trans_1"/>
</dbReference>
<evidence type="ECO:0000259" key="3">
    <source>
        <dbReference type="Pfam" id="PF13439"/>
    </source>
</evidence>
<keyword evidence="1" id="KW-0808">Transferase</keyword>
<dbReference type="AlphaFoldDB" id="A0A8H9KW08"/>